<organism evidence="1 2">
    <name type="scientific">Clostridium saccharoperbutylacetonicum N1-4(HMT)</name>
    <dbReference type="NCBI Taxonomy" id="931276"/>
    <lineage>
        <taxon>Bacteria</taxon>
        <taxon>Bacillati</taxon>
        <taxon>Bacillota</taxon>
        <taxon>Clostridia</taxon>
        <taxon>Eubacteriales</taxon>
        <taxon>Clostridiaceae</taxon>
        <taxon>Clostridium</taxon>
    </lineage>
</organism>
<protein>
    <submittedName>
        <fullName evidence="1">Uncharacterized protein</fullName>
    </submittedName>
</protein>
<proteinExistence type="predicted"/>
<dbReference type="KEGG" id="csr:Cspa_c40440"/>
<dbReference type="AlphaFoldDB" id="M1MSW8"/>
<sequence>MEEDINVMHRYRDSIVGELNHEMQFKYKTFGAYVMFPYSDEKKFINHKFYRSIEKVNIGAFPMLPGSTTLITEHLTKIINSTKLEAKSQRVLMDEYDDYSKFKLENVMVANVKDNMHLNIY</sequence>
<dbReference type="EMBL" id="CP004121">
    <property type="protein sequence ID" value="AGF57801.1"/>
    <property type="molecule type" value="Genomic_DNA"/>
</dbReference>
<dbReference type="Pfam" id="PF04411">
    <property type="entry name" value="PDDEXK_7"/>
    <property type="match status" value="1"/>
</dbReference>
<evidence type="ECO:0000313" key="2">
    <source>
        <dbReference type="Proteomes" id="UP000011728"/>
    </source>
</evidence>
<reference evidence="1 2" key="1">
    <citation type="submission" date="2013-02" db="EMBL/GenBank/DDBJ databases">
        <title>Genome sequence of Clostridium saccharoperbutylacetonicum N1-4(HMT).</title>
        <authorList>
            <person name="Poehlein A."/>
            <person name="Daniel R."/>
        </authorList>
    </citation>
    <scope>NUCLEOTIDE SEQUENCE [LARGE SCALE GENOMIC DNA]</scope>
    <source>
        <strain evidence="2">N1-4(HMT)</strain>
    </source>
</reference>
<accession>M1MSW8</accession>
<dbReference type="InterPro" id="IPR007505">
    <property type="entry name" value="PDDEXK_7"/>
</dbReference>
<dbReference type="eggNOG" id="COG1700">
    <property type="taxonomic scope" value="Bacteria"/>
</dbReference>
<dbReference type="OrthoDB" id="11970at2"/>
<dbReference type="HOGENOM" id="CLU_2034022_0_0_9"/>
<dbReference type="PATRIC" id="fig|931276.5.peg.4079"/>
<gene>
    <name evidence="1" type="ORF">Cspa_c40440</name>
</gene>
<dbReference type="Proteomes" id="UP000011728">
    <property type="component" value="Chromosome"/>
</dbReference>
<evidence type="ECO:0000313" key="1">
    <source>
        <dbReference type="EMBL" id="AGF57801.1"/>
    </source>
</evidence>
<name>M1MSW8_9CLOT</name>
<keyword evidence="2" id="KW-1185">Reference proteome</keyword>